<reference evidence="2 4" key="2">
    <citation type="submission" date="2019-03" db="EMBL/GenBank/DDBJ databases">
        <title>Genomic Encyclopedia of Type Strains, Phase IV (KMG-IV): sequencing the most valuable type-strain genomes for metagenomic binning, comparative biology and taxonomic classification.</title>
        <authorList>
            <person name="Goeker M."/>
        </authorList>
    </citation>
    <scope>NUCLEOTIDE SEQUENCE [LARGE SCALE GENOMIC DNA]</scope>
    <source>
        <strain evidence="2 4">DSM 3764</strain>
    </source>
</reference>
<evidence type="ECO:0000313" key="4">
    <source>
        <dbReference type="Proteomes" id="UP000295794"/>
    </source>
</evidence>
<dbReference type="EMBL" id="SMBT01000022">
    <property type="protein sequence ID" value="TCU81416.1"/>
    <property type="molecule type" value="Genomic_DNA"/>
</dbReference>
<dbReference type="AlphaFoldDB" id="A0A377QB34"/>
<name>A0A377QB34_9NEIS</name>
<sequence>MELLMSELFRGSRMRLIVLSLSVLGLTACASVDFDRSLAQSNQTAVSFTQGKLALATTTAQRTEMDKAATDLLQKPLDQNSAVHLALLNSPNVQAMLAQNWADAASAAQSGRITNPLFTFERVTLGSELELGRLLSFGLLDLLTLPQRYDIAQRRIGQAQLQLSLDTIEQVTQIRQVWVKAVAAQQSLAYAKQVFDTAEASAELARRLLAVGNYSRLAHAKQQIFYAESATQWAAAQHSALASREELVRVLGLNDAQAAQLQLPNKLPDLPKSPRSAEEISQLASKERLDIKLAKATFDASAKAQGLNGLTSLIDIELGVRHDTVFDNAEGTKKNRKGYEIALRLPLFDWGGGQRDAMNAQTLVAANRLEATVRAAGSNLRSSYSAYRTAYDMSRHYRDEVLPLRKVIAEENTLRYNGMLISVFELLADSREQISSVISAITAEQQFWLSDAALQAELMGKPSASMISSVTAGSASADAGH</sequence>
<dbReference type="PANTHER" id="PTHR30203">
    <property type="entry name" value="OUTER MEMBRANE CATION EFFLUX PROTEIN"/>
    <property type="match status" value="1"/>
</dbReference>
<dbReference type="PANTHER" id="PTHR30203:SF24">
    <property type="entry name" value="BLR4935 PROTEIN"/>
    <property type="match status" value="1"/>
</dbReference>
<organism evidence="1 3">
    <name type="scientific">Iodobacter fluviatilis</name>
    <dbReference type="NCBI Taxonomy" id="537"/>
    <lineage>
        <taxon>Bacteria</taxon>
        <taxon>Pseudomonadati</taxon>
        <taxon>Pseudomonadota</taxon>
        <taxon>Betaproteobacteria</taxon>
        <taxon>Neisseriales</taxon>
        <taxon>Chitinibacteraceae</taxon>
        <taxon>Iodobacter</taxon>
    </lineage>
</organism>
<dbReference type="Proteomes" id="UP000295794">
    <property type="component" value="Unassembled WGS sequence"/>
</dbReference>
<evidence type="ECO:0000313" key="3">
    <source>
        <dbReference type="Proteomes" id="UP000255108"/>
    </source>
</evidence>
<proteinExistence type="predicted"/>
<gene>
    <name evidence="2" type="ORF">EV682_12254</name>
    <name evidence="1" type="ORF">NCTC11159_03023</name>
</gene>
<dbReference type="SUPFAM" id="SSF56954">
    <property type="entry name" value="Outer membrane efflux proteins (OEP)"/>
    <property type="match status" value="1"/>
</dbReference>
<evidence type="ECO:0000313" key="1">
    <source>
        <dbReference type="EMBL" id="STQ91940.1"/>
    </source>
</evidence>
<keyword evidence="4" id="KW-1185">Reference proteome</keyword>
<dbReference type="Proteomes" id="UP000255108">
    <property type="component" value="Unassembled WGS sequence"/>
</dbReference>
<accession>A0A377QB34</accession>
<dbReference type="InterPro" id="IPR010131">
    <property type="entry name" value="MdtP/NodT-like"/>
</dbReference>
<dbReference type="GO" id="GO:0015562">
    <property type="term" value="F:efflux transmembrane transporter activity"/>
    <property type="evidence" value="ECO:0007669"/>
    <property type="project" value="InterPro"/>
</dbReference>
<reference evidence="1 3" key="1">
    <citation type="submission" date="2018-06" db="EMBL/GenBank/DDBJ databases">
        <authorList>
            <consortium name="Pathogen Informatics"/>
            <person name="Doyle S."/>
        </authorList>
    </citation>
    <scope>NUCLEOTIDE SEQUENCE [LARGE SCALE GENOMIC DNA]</scope>
    <source>
        <strain evidence="1 3">NCTC11159</strain>
    </source>
</reference>
<evidence type="ECO:0000313" key="2">
    <source>
        <dbReference type="EMBL" id="TCU81416.1"/>
    </source>
</evidence>
<dbReference type="Gene3D" id="1.20.1600.10">
    <property type="entry name" value="Outer membrane efflux proteins (OEP)"/>
    <property type="match status" value="1"/>
</dbReference>
<dbReference type="EMBL" id="UGHR01000001">
    <property type="protein sequence ID" value="STQ91940.1"/>
    <property type="molecule type" value="Genomic_DNA"/>
</dbReference>
<protein>
    <submittedName>
        <fullName evidence="1">Outer membrane efflux protein</fullName>
    </submittedName>
    <submittedName>
        <fullName evidence="2">Outer membrane protein TolC</fullName>
    </submittedName>
</protein>